<feature type="compositionally biased region" description="Basic residues" evidence="1">
    <location>
        <begin position="543"/>
        <end position="556"/>
    </location>
</feature>
<feature type="compositionally biased region" description="Polar residues" evidence="1">
    <location>
        <begin position="392"/>
        <end position="402"/>
    </location>
</feature>
<feature type="region of interest" description="Disordered" evidence="1">
    <location>
        <begin position="266"/>
        <end position="706"/>
    </location>
</feature>
<feature type="compositionally biased region" description="Basic and acidic residues" evidence="1">
    <location>
        <begin position="433"/>
        <end position="456"/>
    </location>
</feature>
<feature type="compositionally biased region" description="Polar residues" evidence="1">
    <location>
        <begin position="361"/>
        <end position="380"/>
    </location>
</feature>
<reference evidence="2" key="1">
    <citation type="submission" date="2021-01" db="EMBL/GenBank/DDBJ databases">
        <authorList>
            <person name="Corre E."/>
            <person name="Pelletier E."/>
            <person name="Niang G."/>
            <person name="Scheremetjew M."/>
            <person name="Finn R."/>
            <person name="Kale V."/>
            <person name="Holt S."/>
            <person name="Cochrane G."/>
            <person name="Meng A."/>
            <person name="Brown T."/>
            <person name="Cohen L."/>
        </authorList>
    </citation>
    <scope>NUCLEOTIDE SEQUENCE</scope>
    <source>
        <strain evidence="2">CCMP 410</strain>
    </source>
</reference>
<gene>
    <name evidence="2" type="ORF">GOCE00092_LOCUS21798</name>
</gene>
<sequence>MSSSGVGADEMNEPKHEQSTAGETQQQQQQQPYRETIDGVLGGNGDSVSDTQQQSSTSVRPTATAQLQYDSSAMRADVADRLTASVGNAVTTKNASFAALKQNWETIINQGTRGLQNLSLCGAGADGIAQIAAGAAVPGTSGGTGEDAPTDDPFAPIVLRHTHSLPLVYSHSLMDDDEPILPPVGLDSTRRSSSTPSSSSAFRSRSATSAFGPKLRTMPHLGGPDDRSAFTLPMQRSSYASSDSGIRYSSPFDPFFDDVERTSIEVTNMGAPSRTGADKKEEGSTEGGAAHKESAASKARRFMSNNFRVMRRKRRSGRENPARPPSTSSSSKSSEDSRQNQADDESLSTKSSAGGREASTKPKSTGLTVKQAFSGTNPQKSSRKGSSKKDNTSLGKKSSYHQLGSDVDEDDQQQRLSLDVESPTAIPSPAYHHFPDDRPNSRTESTDVVGHEDDANVVKIEVSSSAKPSSTPLVELSPNRDFIGCADESSPSTGSFSPTPTVRSSVTQSTSGIGSFTSSGGRTQLSTVSETDREVMETNKAGKLARKLSQHNRKKNNNAEGGEHVSVHSASTSSTNTHGYLVLGNSPVPPREGATMPVDRFFSNSRIATTHSPSSSNSSTSVRSTSVIKGDGSFDVSQSSSDPSKKTDASPISLKSSMSSQSTTEEPPQFVSYHMDHQTTGQSKGISTVSSQRTPDSSDRDSPARIVPVGYSEVIFEEAKPQASTLIRPGVKCRAKRVTSRPPLSPAKGLRTPTTPPPSSSPAHYQQLSPPNIVDQVDRTGDLSKPYVFRSGPGRGPVRDGKKHLVLVAPDSASFTVTSTLDVIPDDESMASSYYNTEDLTRSRTYQENSLPLARPADPAVVTPERGI</sequence>
<feature type="compositionally biased region" description="Low complexity" evidence="1">
    <location>
        <begin position="650"/>
        <end position="662"/>
    </location>
</feature>
<feature type="compositionally biased region" description="Basic and acidic residues" evidence="1">
    <location>
        <begin position="276"/>
        <end position="295"/>
    </location>
</feature>
<dbReference type="AlphaFoldDB" id="A0A7S1YHW5"/>
<feature type="region of interest" description="Disordered" evidence="1">
    <location>
        <begin position="732"/>
        <end position="770"/>
    </location>
</feature>
<protein>
    <submittedName>
        <fullName evidence="2">Uncharacterized protein</fullName>
    </submittedName>
</protein>
<feature type="compositionally biased region" description="Low complexity" evidence="1">
    <location>
        <begin position="609"/>
        <end position="642"/>
    </location>
</feature>
<feature type="compositionally biased region" description="Low complexity" evidence="1">
    <location>
        <begin position="46"/>
        <end position="59"/>
    </location>
</feature>
<accession>A0A7S1YHW5</accession>
<feature type="compositionally biased region" description="Polar residues" evidence="1">
    <location>
        <begin position="678"/>
        <end position="695"/>
    </location>
</feature>
<dbReference type="EMBL" id="HBGK01041674">
    <property type="protein sequence ID" value="CAD9301167.1"/>
    <property type="molecule type" value="Transcribed_RNA"/>
</dbReference>
<feature type="region of interest" description="Disordered" evidence="1">
    <location>
        <begin position="180"/>
        <end position="231"/>
    </location>
</feature>
<proteinExistence type="predicted"/>
<feature type="compositionally biased region" description="Polar residues" evidence="1">
    <location>
        <begin position="462"/>
        <end position="472"/>
    </location>
</feature>
<feature type="region of interest" description="Disordered" evidence="1">
    <location>
        <begin position="1"/>
        <end position="63"/>
    </location>
</feature>
<organism evidence="2">
    <name type="scientific">Grammatophora oceanica</name>
    <dbReference type="NCBI Taxonomy" id="210454"/>
    <lineage>
        <taxon>Eukaryota</taxon>
        <taxon>Sar</taxon>
        <taxon>Stramenopiles</taxon>
        <taxon>Ochrophyta</taxon>
        <taxon>Bacillariophyta</taxon>
        <taxon>Fragilariophyceae</taxon>
        <taxon>Fragilariophycidae</taxon>
        <taxon>Rhabdonematales</taxon>
        <taxon>Grammatophoraceae</taxon>
        <taxon>Grammatophora</taxon>
    </lineage>
</organism>
<name>A0A7S1YHW5_9STRA</name>
<feature type="compositionally biased region" description="Low complexity" evidence="1">
    <location>
        <begin position="489"/>
        <end position="523"/>
    </location>
</feature>
<evidence type="ECO:0000313" key="2">
    <source>
        <dbReference type="EMBL" id="CAD9301167.1"/>
    </source>
</evidence>
<feature type="compositionally biased region" description="Low complexity" evidence="1">
    <location>
        <begin position="567"/>
        <end position="578"/>
    </location>
</feature>
<feature type="region of interest" description="Disordered" evidence="1">
    <location>
        <begin position="846"/>
        <end position="868"/>
    </location>
</feature>
<feature type="compositionally biased region" description="Low complexity" evidence="1">
    <location>
        <begin position="191"/>
        <end position="210"/>
    </location>
</feature>
<evidence type="ECO:0000256" key="1">
    <source>
        <dbReference type="SAM" id="MobiDB-lite"/>
    </source>
</evidence>